<dbReference type="Gene3D" id="2.60.40.10">
    <property type="entry name" value="Immunoglobulins"/>
    <property type="match status" value="1"/>
</dbReference>
<keyword evidence="5" id="KW-0378">Hydrolase</keyword>
<dbReference type="Pfam" id="PF18962">
    <property type="entry name" value="Por_Secre_tail"/>
    <property type="match status" value="1"/>
</dbReference>
<dbReference type="SUPFAM" id="SSF49299">
    <property type="entry name" value="PKD domain"/>
    <property type="match status" value="1"/>
</dbReference>
<keyword evidence="12" id="KW-1185">Reference proteome</keyword>
<dbReference type="SMART" id="SM00631">
    <property type="entry name" value="Zn_pept"/>
    <property type="match status" value="1"/>
</dbReference>
<dbReference type="InterPro" id="IPR044023">
    <property type="entry name" value="Ig_7"/>
</dbReference>
<proteinExistence type="inferred from homology"/>
<feature type="domain" description="Peptidase M14" evidence="10">
    <location>
        <begin position="1"/>
        <end position="279"/>
    </location>
</feature>
<dbReference type="Gene3D" id="3.40.630.10">
    <property type="entry name" value="Zn peptidases"/>
    <property type="match status" value="1"/>
</dbReference>
<dbReference type="PRINTS" id="PR00765">
    <property type="entry name" value="CRBOXYPTASEA"/>
</dbReference>
<dbReference type="Pfam" id="PF18911">
    <property type="entry name" value="PKD_4"/>
    <property type="match status" value="1"/>
</dbReference>
<reference evidence="11" key="1">
    <citation type="submission" date="2022-11" db="EMBL/GenBank/DDBJ databases">
        <title>Refractory cell wall polysaccharides provide important carbon source for microbial heterotrophs in the hadal ocean.</title>
        <authorList>
            <person name="Zhu X."/>
        </authorList>
    </citation>
    <scope>NUCLEOTIDE SEQUENCE</scope>
    <source>
        <strain evidence="11">MTRN7</strain>
    </source>
</reference>
<sequence>MQYFANTYPNLCTLQSIGTTVSGRELWVLKISDNVNTNEEEPEFFYTSTMHGDELAGFPLMIRLIDYLLNNYGTDPEVTNLVDNLEIYINPNANPDGSYRLGDTDAITSPRRANDNNQDLNRNYPDNVAGLHYDGIYEDETLAFINFAKSKNFVLSANFHGGTELVNYPYDNAYVSEYTHADGDYYEYISVEYATNAQNNSPSGYMVDDEDSNVYPSPGVTHGAEWYRVYGGRQDFMNYYHQDKEVTIELSDVKWVSGANLPALWNYNRQALLDFMKQATYGLQGTITDQSGNPIRAKIEISGHDRLNTFRLSNADLGDYQKLLKAGNYNVTYSAPGYIAQTIPVTISDNNKTIQNVVLTATTANPTGNNQSICDSGSITLTANGSGTLNWYETENSSTPIATGNSYTTPVLSTTTSYYVEDVISKSNVGNQDYNSNGANHTTSGRYLIFNCTESVLLEQVTVNAANAGEIEIELQDETTKVLNSAIVFVNAGLNTVDLNFEIPVANNLRLVGKNFSTGGLYRNNANVNFPYTNGSISIIDSNAGTSYYYFFYDWKIGNIKSARAQIDAIVNPSPIANFTSDINNLNNGEVTFNNTSNNATSYLWDFGDGNSSTDQNPVHTYMTSGEYTVTLTSTNPNCGNNQKSETINVTISTLGLADVDVLDFKIYPNPFKSSITIQSETSNTLNIKLFDINGRLLISKEKITPINNKIELNYLETLQNGTYFMSIEDLISKTKSIKKLIK</sequence>
<dbReference type="GO" id="GO:0004180">
    <property type="term" value="F:carboxypeptidase activity"/>
    <property type="evidence" value="ECO:0007669"/>
    <property type="project" value="UniProtKB-KW"/>
</dbReference>
<evidence type="ECO:0000256" key="3">
    <source>
        <dbReference type="ARBA" id="ARBA00022723"/>
    </source>
</evidence>
<dbReference type="Gene3D" id="2.60.40.1120">
    <property type="entry name" value="Carboxypeptidase-like, regulatory domain"/>
    <property type="match status" value="1"/>
</dbReference>
<comment type="cofactor">
    <cofactor evidence="1">
        <name>Zn(2+)</name>
        <dbReference type="ChEBI" id="CHEBI:29105"/>
    </cofactor>
</comment>
<dbReference type="PANTHER" id="PTHR11532">
    <property type="entry name" value="PROTEASE M14 CARBOXYPEPTIDASE"/>
    <property type="match status" value="1"/>
</dbReference>
<dbReference type="PROSITE" id="PS50093">
    <property type="entry name" value="PKD"/>
    <property type="match status" value="1"/>
</dbReference>
<evidence type="ECO:0000256" key="5">
    <source>
        <dbReference type="ARBA" id="ARBA00022801"/>
    </source>
</evidence>
<dbReference type="InterPro" id="IPR050753">
    <property type="entry name" value="Peptidase_M14_domain"/>
</dbReference>
<feature type="active site" description="Proton donor/acceptor" evidence="8">
    <location>
        <position position="249"/>
    </location>
</feature>
<dbReference type="InterPro" id="IPR008969">
    <property type="entry name" value="CarboxyPept-like_regulatory"/>
</dbReference>
<evidence type="ECO:0000256" key="8">
    <source>
        <dbReference type="PROSITE-ProRule" id="PRU01379"/>
    </source>
</evidence>
<dbReference type="InterPro" id="IPR057247">
    <property type="entry name" value="CARBOXYPEPT_ZN_2"/>
</dbReference>
<dbReference type="Pfam" id="PF13620">
    <property type="entry name" value="CarboxypepD_reg"/>
    <property type="match status" value="1"/>
</dbReference>
<evidence type="ECO:0000256" key="1">
    <source>
        <dbReference type="ARBA" id="ARBA00001947"/>
    </source>
</evidence>
<keyword evidence="6" id="KW-0862">Zinc</keyword>
<keyword evidence="7" id="KW-0325">Glycoprotein</keyword>
<dbReference type="EMBL" id="JAPFGC010000002">
    <property type="protein sequence ID" value="MDA0176940.1"/>
    <property type="molecule type" value="Genomic_DNA"/>
</dbReference>
<dbReference type="SUPFAM" id="SSF49464">
    <property type="entry name" value="Carboxypeptidase regulatory domain-like"/>
    <property type="match status" value="1"/>
</dbReference>
<evidence type="ECO:0000259" key="10">
    <source>
        <dbReference type="PROSITE" id="PS52035"/>
    </source>
</evidence>
<evidence type="ECO:0000256" key="7">
    <source>
        <dbReference type="ARBA" id="ARBA00023180"/>
    </source>
</evidence>
<evidence type="ECO:0000259" key="9">
    <source>
        <dbReference type="PROSITE" id="PS50093"/>
    </source>
</evidence>
<name>A0ABT4RYP1_9FLAO</name>
<dbReference type="Pfam" id="PF00246">
    <property type="entry name" value="Peptidase_M14"/>
    <property type="match status" value="1"/>
</dbReference>
<dbReference type="Proteomes" id="UP001149142">
    <property type="component" value="Unassembled WGS sequence"/>
</dbReference>
<dbReference type="PROSITE" id="PS00133">
    <property type="entry name" value="CARBOXYPEPT_ZN_2"/>
    <property type="match status" value="1"/>
</dbReference>
<dbReference type="CDD" id="cd18173">
    <property type="entry name" value="M14_CP_bacteria"/>
    <property type="match status" value="1"/>
</dbReference>
<protein>
    <submittedName>
        <fullName evidence="11">M14 family zinc carboxypeptidase</fullName>
    </submittedName>
</protein>
<dbReference type="NCBIfam" id="TIGR04183">
    <property type="entry name" value="Por_Secre_tail"/>
    <property type="match status" value="1"/>
</dbReference>
<dbReference type="Pfam" id="PF19081">
    <property type="entry name" value="Ig_7"/>
    <property type="match status" value="1"/>
</dbReference>
<keyword evidence="11" id="KW-0121">Carboxypeptidase</keyword>
<dbReference type="InterPro" id="IPR013783">
    <property type="entry name" value="Ig-like_fold"/>
</dbReference>
<accession>A0ABT4RYP1</accession>
<dbReference type="SUPFAM" id="SSF53187">
    <property type="entry name" value="Zn-dependent exopeptidases"/>
    <property type="match status" value="1"/>
</dbReference>
<evidence type="ECO:0000256" key="4">
    <source>
        <dbReference type="ARBA" id="ARBA00022729"/>
    </source>
</evidence>
<evidence type="ECO:0000256" key="6">
    <source>
        <dbReference type="ARBA" id="ARBA00022833"/>
    </source>
</evidence>
<dbReference type="InterPro" id="IPR000601">
    <property type="entry name" value="PKD_dom"/>
</dbReference>
<feature type="domain" description="PKD" evidence="9">
    <location>
        <begin position="597"/>
        <end position="657"/>
    </location>
</feature>
<keyword evidence="11" id="KW-0645">Protease</keyword>
<evidence type="ECO:0000256" key="2">
    <source>
        <dbReference type="ARBA" id="ARBA00005988"/>
    </source>
</evidence>
<dbReference type="PROSITE" id="PS52035">
    <property type="entry name" value="PEPTIDASE_M14"/>
    <property type="match status" value="1"/>
</dbReference>
<dbReference type="InterPro" id="IPR022409">
    <property type="entry name" value="PKD/Chitinase_dom"/>
</dbReference>
<organism evidence="11 12">
    <name type="scientific">Mesoflavibacter profundi</name>
    <dbReference type="NCBI Taxonomy" id="2708110"/>
    <lineage>
        <taxon>Bacteria</taxon>
        <taxon>Pseudomonadati</taxon>
        <taxon>Bacteroidota</taxon>
        <taxon>Flavobacteriia</taxon>
        <taxon>Flavobacteriales</taxon>
        <taxon>Flavobacteriaceae</taxon>
        <taxon>Mesoflavibacter</taxon>
    </lineage>
</organism>
<dbReference type="PANTHER" id="PTHR11532:SF73">
    <property type="entry name" value="CARBOXYPEPTIDASE D"/>
    <property type="match status" value="1"/>
</dbReference>
<evidence type="ECO:0000313" key="12">
    <source>
        <dbReference type="Proteomes" id="UP001149142"/>
    </source>
</evidence>
<gene>
    <name evidence="11" type="ORF">OOZ35_05465</name>
</gene>
<dbReference type="InterPro" id="IPR000834">
    <property type="entry name" value="Peptidase_M14"/>
</dbReference>
<keyword evidence="3" id="KW-0479">Metal-binding</keyword>
<dbReference type="CDD" id="cd00146">
    <property type="entry name" value="PKD"/>
    <property type="match status" value="1"/>
</dbReference>
<dbReference type="SMART" id="SM00089">
    <property type="entry name" value="PKD"/>
    <property type="match status" value="1"/>
</dbReference>
<comment type="caution">
    <text evidence="11">The sequence shown here is derived from an EMBL/GenBank/DDBJ whole genome shotgun (WGS) entry which is preliminary data.</text>
</comment>
<dbReference type="InterPro" id="IPR035986">
    <property type="entry name" value="PKD_dom_sf"/>
</dbReference>
<dbReference type="InterPro" id="IPR026444">
    <property type="entry name" value="Secre_tail"/>
</dbReference>
<keyword evidence="4" id="KW-0732">Signal</keyword>
<evidence type="ECO:0000313" key="11">
    <source>
        <dbReference type="EMBL" id="MDA0176940.1"/>
    </source>
</evidence>
<comment type="similarity">
    <text evidence="2 8">Belongs to the peptidase M14 family.</text>
</comment>